<dbReference type="OrthoDB" id="4143037at2"/>
<keyword evidence="2" id="KW-1185">Reference proteome</keyword>
<dbReference type="EMBL" id="VSFF01000016">
    <property type="protein sequence ID" value="TYC08634.1"/>
    <property type="molecule type" value="Genomic_DNA"/>
</dbReference>
<sequence length="478" mass="52024">MKVDRRRRAELARAAQIIRQRGQRADWPVPRIATQIRRELPEVLPLEAWRWAYGWSRAQTVRQVALYYRDRDLGTPRLNTSMLCRYEHGDIVPGPDYADAFCGVYRARPPDLGLESSYPPWAVRGGRAEYGAAWEMVTTARDGHFMANGNSGALQALRDSISLALETEGPGGGPDTHAALLTAVDYYSRHYSAVPPGELALEVHQVRHMVNGMLGDGALRGNERSELRRSAGWLSALVGNLAFHLGDEVAAALHLATARRLGEATGDRWLECWSLGARAMLAYDDDQHEDAAALGWRAHELADTRLRKAQMLAWTVLRPTAATGDRDETARVAGLAQDEMAATDGDLPGRFGFDTAELRLHLAEASLLISDTGQARTHAQASIDHIPHGRPGWAAASLVLARAEAARGLGGDAAARATTVLDTLPGGRLRANSRDRLAALIDDLDRVETASVRSLREQVATLPPLVPVARPSVEPNGA</sequence>
<evidence type="ECO:0000313" key="2">
    <source>
        <dbReference type="Proteomes" id="UP000322634"/>
    </source>
</evidence>
<protein>
    <submittedName>
        <fullName evidence="1">XRE family transcriptional regulator</fullName>
    </submittedName>
</protein>
<name>A0A5D0TS87_9ACTN</name>
<dbReference type="Proteomes" id="UP000322634">
    <property type="component" value="Unassembled WGS sequence"/>
</dbReference>
<gene>
    <name evidence="1" type="ORF">FXF65_37730</name>
</gene>
<dbReference type="RefSeq" id="WP_148354966.1">
    <property type="nucleotide sequence ID" value="NZ_JBHSBF010000002.1"/>
</dbReference>
<accession>A0A5D0TS87</accession>
<evidence type="ECO:0000313" key="1">
    <source>
        <dbReference type="EMBL" id="TYC08634.1"/>
    </source>
</evidence>
<dbReference type="AlphaFoldDB" id="A0A5D0TS87"/>
<comment type="caution">
    <text evidence="1">The sequence shown here is derived from an EMBL/GenBank/DDBJ whole genome shotgun (WGS) entry which is preliminary data.</text>
</comment>
<organism evidence="1 2">
    <name type="scientific">Actinomadura syzygii</name>
    <dbReference type="NCBI Taxonomy" id="1427538"/>
    <lineage>
        <taxon>Bacteria</taxon>
        <taxon>Bacillati</taxon>
        <taxon>Actinomycetota</taxon>
        <taxon>Actinomycetes</taxon>
        <taxon>Streptosporangiales</taxon>
        <taxon>Thermomonosporaceae</taxon>
        <taxon>Actinomadura</taxon>
    </lineage>
</organism>
<reference evidence="1 2" key="1">
    <citation type="submission" date="2019-08" db="EMBL/GenBank/DDBJ databases">
        <title>Actinomadura sp. nov. CYP1-5 isolated from mountain soil.</title>
        <authorList>
            <person name="Songsumanus A."/>
            <person name="Kuncharoen N."/>
            <person name="Kudo T."/>
            <person name="Yuki M."/>
            <person name="Igarashi Y."/>
            <person name="Tanasupawat S."/>
        </authorList>
    </citation>
    <scope>NUCLEOTIDE SEQUENCE [LARGE SCALE GENOMIC DNA]</scope>
    <source>
        <strain evidence="1 2">GKU157</strain>
    </source>
</reference>
<proteinExistence type="predicted"/>